<keyword evidence="7" id="KW-0067">ATP-binding</keyword>
<keyword evidence="3" id="KW-0677">Repeat</keyword>
<dbReference type="SUPFAM" id="SSF52540">
    <property type="entry name" value="P-loop containing nucleoside triphosphate hydrolases"/>
    <property type="match status" value="2"/>
</dbReference>
<dbReference type="GO" id="GO:0004518">
    <property type="term" value="F:nuclease activity"/>
    <property type="evidence" value="ECO:0007669"/>
    <property type="project" value="UniProtKB-KW"/>
</dbReference>
<feature type="region of interest" description="Disordered" evidence="14">
    <location>
        <begin position="505"/>
        <end position="531"/>
    </location>
</feature>
<keyword evidence="6" id="KW-0228">DNA excision</keyword>
<sequence length="779" mass="83088">MDTKQQVTAEHDRIRVVGARENNLRDVSLEIPKGCLTVVTGVSGSGKSSLVFDTVAAESQRQLNETFPAFVRNRLPHYGQPEADALENLSATIVVDQRRLGGNARSTVGTATEIGPLLRLLYSRAGTPFVGYSPAFSFNDPRGMCPRCEGLGRVDDIDADRLLDYDRSLHEGAIRFSPFAPGGWRLRRYTETGLFDNDLPLRDYSAEQLHTLLHAEGFKPADPGPGWPPSSTYEGLLPRIRRGFLTRSNERAKPEVLAELDTFVTRRTCPACGGARLNAAALSSRVDGRTIAECTAMEAEALLEAVRGITDPKAATLVAALAARLEALISVGLGYLTLDRETPSLSGGESQRVKLVRHLGSSLTGMTYILDEPSAGLHPHDVARLNRLMLRLRDKGNTVLVVEHDRDVIAIADHVIDMGPGAGADGGTVVYQGDVAGLARSGTATGRHLAAAVRTRAEPRTPAGWIRVRGATRHNLRGVDADLPTGVLTAVTGVAGSGKSTLVREALPPSDPDTATIDQSPIPGSRRSSPATYTGVLDPIRRLFARANGVPAALFSANSAGGCPECGGLGVIETDLAFMDPVTTVCEACGGARFSPEALRHRLRGRDIAQVLGLSVADARDFFTEPEIAPALARLDEVGLGYLSLDQPLSTLSGGERQRIKLAAVLDRGGGRYVLDEPTTGLHPSDTGRLLAVLDRLVDQGGTVVVIEHDLEVIARADWVLDLGPGPGRHGGRVLFAGRPAALAESPDSLTGRHLCGFRYDTTSAERKRRKAHANSTTA</sequence>
<evidence type="ECO:0000256" key="9">
    <source>
        <dbReference type="ARBA" id="ARBA00023125"/>
    </source>
</evidence>
<dbReference type="GO" id="GO:0006281">
    <property type="term" value="P:DNA repair"/>
    <property type="evidence" value="ECO:0007669"/>
    <property type="project" value="UniProtKB-KW"/>
</dbReference>
<evidence type="ECO:0000256" key="10">
    <source>
        <dbReference type="ARBA" id="ARBA00023204"/>
    </source>
</evidence>
<evidence type="ECO:0000259" key="15">
    <source>
        <dbReference type="PROSITE" id="PS50893"/>
    </source>
</evidence>
<dbReference type="GO" id="GO:0016887">
    <property type="term" value="F:ATP hydrolysis activity"/>
    <property type="evidence" value="ECO:0007669"/>
    <property type="project" value="InterPro"/>
</dbReference>
<dbReference type="InterPro" id="IPR017871">
    <property type="entry name" value="ABC_transporter-like_CS"/>
</dbReference>
<evidence type="ECO:0000256" key="6">
    <source>
        <dbReference type="ARBA" id="ARBA00022769"/>
    </source>
</evidence>
<accession>A0A2T0QDG1</accession>
<keyword evidence="4" id="KW-0547">Nucleotide-binding</keyword>
<dbReference type="PANTHER" id="PTHR43152:SF2">
    <property type="entry name" value="DRUG RESISTANCE ABC TRANSPORTER"/>
    <property type="match status" value="1"/>
</dbReference>
<evidence type="ECO:0000256" key="5">
    <source>
        <dbReference type="ARBA" id="ARBA00022763"/>
    </source>
</evidence>
<keyword evidence="8" id="KW-0267">Excision nuclease</keyword>
<dbReference type="OrthoDB" id="9809851at2"/>
<evidence type="ECO:0000256" key="8">
    <source>
        <dbReference type="ARBA" id="ARBA00022881"/>
    </source>
</evidence>
<evidence type="ECO:0000256" key="14">
    <source>
        <dbReference type="SAM" id="MobiDB-lite"/>
    </source>
</evidence>
<evidence type="ECO:0000256" key="13">
    <source>
        <dbReference type="ARBA" id="ARBA00042156"/>
    </source>
</evidence>
<keyword evidence="10" id="KW-0234">DNA repair</keyword>
<gene>
    <name evidence="16" type="ORF">CLV72_101508</name>
</gene>
<evidence type="ECO:0000313" key="16">
    <source>
        <dbReference type="EMBL" id="PRY01910.1"/>
    </source>
</evidence>
<dbReference type="Gene3D" id="1.10.8.280">
    <property type="entry name" value="ABC transporter ATPase domain-like"/>
    <property type="match status" value="1"/>
</dbReference>
<dbReference type="CDD" id="cd03270">
    <property type="entry name" value="ABC_UvrA_I"/>
    <property type="match status" value="1"/>
</dbReference>
<comment type="similarity">
    <text evidence="11">Belongs to the ABC transporter superfamily. UvrA family.</text>
</comment>
<dbReference type="GO" id="GO:0005524">
    <property type="term" value="F:ATP binding"/>
    <property type="evidence" value="ECO:0007669"/>
    <property type="project" value="UniProtKB-KW"/>
</dbReference>
<feature type="domain" description="ABC transporter" evidence="15">
    <location>
        <begin position="453"/>
        <end position="750"/>
    </location>
</feature>
<dbReference type="SMART" id="SM00382">
    <property type="entry name" value="AAA"/>
    <property type="match status" value="2"/>
</dbReference>
<dbReference type="GO" id="GO:0005737">
    <property type="term" value="C:cytoplasm"/>
    <property type="evidence" value="ECO:0007669"/>
    <property type="project" value="UniProtKB-SubCell"/>
</dbReference>
<keyword evidence="2" id="KW-0963">Cytoplasm</keyword>
<comment type="caution">
    <text evidence="16">The sequence shown here is derived from an EMBL/GenBank/DDBJ whole genome shotgun (WGS) entry which is preliminary data.</text>
</comment>
<dbReference type="Gene3D" id="3.40.50.300">
    <property type="entry name" value="P-loop containing nucleotide triphosphate hydrolases"/>
    <property type="match status" value="2"/>
</dbReference>
<reference evidence="16 17" key="1">
    <citation type="submission" date="2018-03" db="EMBL/GenBank/DDBJ databases">
        <title>Genomic Encyclopedia of Archaeal and Bacterial Type Strains, Phase II (KMG-II): from individual species to whole genera.</title>
        <authorList>
            <person name="Goeker M."/>
        </authorList>
    </citation>
    <scope>NUCLEOTIDE SEQUENCE [LARGE SCALE GENOMIC DNA]</scope>
    <source>
        <strain evidence="16 17">DSM 45601</strain>
    </source>
</reference>
<dbReference type="Gene3D" id="1.20.1580.10">
    <property type="entry name" value="ABC transporter ATPase like domain"/>
    <property type="match status" value="2"/>
</dbReference>
<keyword evidence="17" id="KW-1185">Reference proteome</keyword>
<comment type="subcellular location">
    <subcellularLocation>
        <location evidence="1">Cytoplasm</location>
    </subcellularLocation>
</comment>
<evidence type="ECO:0000256" key="7">
    <source>
        <dbReference type="ARBA" id="ARBA00022840"/>
    </source>
</evidence>
<dbReference type="AlphaFoldDB" id="A0A2T0QDG1"/>
<dbReference type="GO" id="GO:0003677">
    <property type="term" value="F:DNA binding"/>
    <property type="evidence" value="ECO:0007669"/>
    <property type="project" value="UniProtKB-KW"/>
</dbReference>
<evidence type="ECO:0000256" key="3">
    <source>
        <dbReference type="ARBA" id="ARBA00022737"/>
    </source>
</evidence>
<evidence type="ECO:0000256" key="4">
    <source>
        <dbReference type="ARBA" id="ARBA00022741"/>
    </source>
</evidence>
<name>A0A2T0QDG1_9ACTN</name>
<keyword evidence="9" id="KW-0238">DNA-binding</keyword>
<organism evidence="16 17">
    <name type="scientific">Allonocardiopsis opalescens</name>
    <dbReference type="NCBI Taxonomy" id="1144618"/>
    <lineage>
        <taxon>Bacteria</taxon>
        <taxon>Bacillati</taxon>
        <taxon>Actinomycetota</taxon>
        <taxon>Actinomycetes</taxon>
        <taxon>Streptosporangiales</taxon>
        <taxon>Allonocardiopsis</taxon>
    </lineage>
</organism>
<proteinExistence type="inferred from homology"/>
<dbReference type="RefSeq" id="WP_106238445.1">
    <property type="nucleotide sequence ID" value="NZ_PVZC01000001.1"/>
</dbReference>
<evidence type="ECO:0000313" key="17">
    <source>
        <dbReference type="Proteomes" id="UP000237846"/>
    </source>
</evidence>
<dbReference type="Proteomes" id="UP000237846">
    <property type="component" value="Unassembled WGS sequence"/>
</dbReference>
<evidence type="ECO:0000256" key="1">
    <source>
        <dbReference type="ARBA" id="ARBA00004496"/>
    </source>
</evidence>
<evidence type="ECO:0000256" key="12">
    <source>
        <dbReference type="ARBA" id="ARBA00039316"/>
    </source>
</evidence>
<dbReference type="Pfam" id="PF00005">
    <property type="entry name" value="ABC_tran"/>
    <property type="match status" value="1"/>
</dbReference>
<dbReference type="InterPro" id="IPR003439">
    <property type="entry name" value="ABC_transporter-like_ATP-bd"/>
</dbReference>
<keyword evidence="5" id="KW-0227">DNA damage</keyword>
<dbReference type="PANTHER" id="PTHR43152">
    <property type="entry name" value="UVRABC SYSTEM PROTEIN A"/>
    <property type="match status" value="1"/>
</dbReference>
<dbReference type="PROSITE" id="PS50893">
    <property type="entry name" value="ABC_TRANSPORTER_2"/>
    <property type="match status" value="2"/>
</dbReference>
<protein>
    <recommendedName>
        <fullName evidence="12">UvrABC system protein A</fullName>
    </recommendedName>
    <alternativeName>
        <fullName evidence="13">Excinuclease ABC subunit A</fullName>
    </alternativeName>
</protein>
<dbReference type="InterPro" id="IPR027417">
    <property type="entry name" value="P-loop_NTPase"/>
</dbReference>
<evidence type="ECO:0000256" key="2">
    <source>
        <dbReference type="ARBA" id="ARBA00022490"/>
    </source>
</evidence>
<feature type="domain" description="ABC transporter" evidence="15">
    <location>
        <begin position="9"/>
        <end position="445"/>
    </location>
</feature>
<dbReference type="EMBL" id="PVZC01000001">
    <property type="protein sequence ID" value="PRY01910.1"/>
    <property type="molecule type" value="Genomic_DNA"/>
</dbReference>
<dbReference type="PROSITE" id="PS00211">
    <property type="entry name" value="ABC_TRANSPORTER_1"/>
    <property type="match status" value="1"/>
</dbReference>
<evidence type="ECO:0000256" key="11">
    <source>
        <dbReference type="ARBA" id="ARBA00038000"/>
    </source>
</evidence>
<dbReference type="InterPro" id="IPR003593">
    <property type="entry name" value="AAA+_ATPase"/>
</dbReference>